<organism evidence="2 3">
    <name type="scientific">Hungatella hathewayi WAL-18680</name>
    <dbReference type="NCBI Taxonomy" id="742737"/>
    <lineage>
        <taxon>Bacteria</taxon>
        <taxon>Bacillati</taxon>
        <taxon>Bacillota</taxon>
        <taxon>Clostridia</taxon>
        <taxon>Lachnospirales</taxon>
        <taxon>Lachnospiraceae</taxon>
        <taxon>Hungatella</taxon>
    </lineage>
</organism>
<gene>
    <name evidence="2" type="ORF">HMPREF9473_01337</name>
</gene>
<dbReference type="AlphaFoldDB" id="G5ICM7"/>
<dbReference type="HOGENOM" id="CLU_098580_1_0_9"/>
<evidence type="ECO:0008006" key="4">
    <source>
        <dbReference type="Google" id="ProtNLM"/>
    </source>
</evidence>
<evidence type="ECO:0000313" key="2">
    <source>
        <dbReference type="EMBL" id="EHI60773.1"/>
    </source>
</evidence>
<proteinExistence type="predicted"/>
<accession>G5ICM7</accession>
<feature type="signal peptide" evidence="1">
    <location>
        <begin position="1"/>
        <end position="25"/>
    </location>
</feature>
<dbReference type="Proteomes" id="UP000005384">
    <property type="component" value="Unassembled WGS sequence"/>
</dbReference>
<sequence length="175" mass="19341">MKARRNRTSLVVILLSIIFCAAVLAGAGYAVHTYTKQEPETAVSLIPDGNVKMGTLSNPEGRQRELDAMVEEGMLAFSVNATPFMANGTGKANLYIENPPANRNRFTVMITRDDTGEEIYRSGYLDPEQYIDEAALDVKLSKGEYACTVNFDAYRIEDNTYIGRAAAQIVLYVLE</sequence>
<dbReference type="PATRIC" id="fig|742737.3.peg.1348"/>
<keyword evidence="1" id="KW-0732">Signal</keyword>
<comment type="caution">
    <text evidence="2">The sequence shown here is derived from an EMBL/GenBank/DDBJ whole genome shotgun (WGS) entry which is preliminary data.</text>
</comment>
<dbReference type="EMBL" id="ADLN01000012">
    <property type="protein sequence ID" value="EHI60773.1"/>
    <property type="molecule type" value="Genomic_DNA"/>
</dbReference>
<dbReference type="OrthoDB" id="1859097at2"/>
<protein>
    <recommendedName>
        <fullName evidence="4">NEAT domain-containing protein</fullName>
    </recommendedName>
</protein>
<keyword evidence="3" id="KW-1185">Reference proteome</keyword>
<evidence type="ECO:0000313" key="3">
    <source>
        <dbReference type="Proteomes" id="UP000005384"/>
    </source>
</evidence>
<name>G5ICM7_9FIRM</name>
<feature type="chain" id="PRO_5039727398" description="NEAT domain-containing protein" evidence="1">
    <location>
        <begin position="26"/>
        <end position="175"/>
    </location>
</feature>
<dbReference type="RefSeq" id="WP_006779321.1">
    <property type="nucleotide sequence ID" value="NZ_CP040506.1"/>
</dbReference>
<evidence type="ECO:0000256" key="1">
    <source>
        <dbReference type="SAM" id="SignalP"/>
    </source>
</evidence>
<reference evidence="2 3" key="1">
    <citation type="submission" date="2011-08" db="EMBL/GenBank/DDBJ databases">
        <title>The Genome Sequence of Clostridium hathewayi WAL-18680.</title>
        <authorList>
            <consortium name="The Broad Institute Genome Sequencing Platform"/>
            <person name="Earl A."/>
            <person name="Ward D."/>
            <person name="Feldgarden M."/>
            <person name="Gevers D."/>
            <person name="Finegold S.M."/>
            <person name="Summanen P.H."/>
            <person name="Molitoris D.R."/>
            <person name="Song M."/>
            <person name="Daigneault M."/>
            <person name="Allen-Vercoe E."/>
            <person name="Young S.K."/>
            <person name="Zeng Q."/>
            <person name="Gargeya S."/>
            <person name="Fitzgerald M."/>
            <person name="Haas B."/>
            <person name="Abouelleil A."/>
            <person name="Alvarado L."/>
            <person name="Arachchi H.M."/>
            <person name="Berlin A."/>
            <person name="Brown A."/>
            <person name="Chapman S.B."/>
            <person name="Chen Z."/>
            <person name="Dunbar C."/>
            <person name="Freedman E."/>
            <person name="Gearin G."/>
            <person name="Gellesch M."/>
            <person name="Goldberg J."/>
            <person name="Griggs A."/>
            <person name="Gujja S."/>
            <person name="Heiman D."/>
            <person name="Howarth C."/>
            <person name="Larson L."/>
            <person name="Lui A."/>
            <person name="MacDonald P.J.P."/>
            <person name="Montmayeur A."/>
            <person name="Murphy C."/>
            <person name="Neiman D."/>
            <person name="Pearson M."/>
            <person name="Priest M."/>
            <person name="Roberts A."/>
            <person name="Saif S."/>
            <person name="Shea T."/>
            <person name="Shenoy N."/>
            <person name="Sisk P."/>
            <person name="Stolte C."/>
            <person name="Sykes S."/>
            <person name="Wortman J."/>
            <person name="Nusbaum C."/>
            <person name="Birren B."/>
        </authorList>
    </citation>
    <scope>NUCLEOTIDE SEQUENCE [LARGE SCALE GENOMIC DNA]</scope>
    <source>
        <strain evidence="2 3">WAL-18680</strain>
    </source>
</reference>